<keyword evidence="3 6" id="KW-0560">Oxidoreductase</keyword>
<dbReference type="AlphaFoldDB" id="A0AAE0T6Y4"/>
<reference evidence="9" key="1">
    <citation type="journal article" date="2021" name="Genome Biol. Evol.">
        <title>A High-Quality Reference Genome for a Parasitic Bivalve with Doubly Uniparental Inheritance (Bivalvia: Unionida).</title>
        <authorList>
            <person name="Smith C.H."/>
        </authorList>
    </citation>
    <scope>NUCLEOTIDE SEQUENCE</scope>
    <source>
        <strain evidence="9">CHS0354</strain>
    </source>
</reference>
<dbReference type="InterPro" id="IPR011234">
    <property type="entry name" value="Fumarylacetoacetase-like_C"/>
</dbReference>
<keyword evidence="10" id="KW-1185">Reference proteome</keyword>
<feature type="domain" description="Aldehyde dehydrogenase" evidence="7">
    <location>
        <begin position="246"/>
        <end position="694"/>
    </location>
</feature>
<dbReference type="Gene3D" id="3.90.850.10">
    <property type="entry name" value="Fumarylacetoacetase-like, C-terminal domain"/>
    <property type="match status" value="1"/>
</dbReference>
<dbReference type="InterPro" id="IPR029510">
    <property type="entry name" value="Ald_DH_CS_GLU"/>
</dbReference>
<dbReference type="InterPro" id="IPR016161">
    <property type="entry name" value="Ald_DH/histidinol_DH"/>
</dbReference>
<keyword evidence="4" id="KW-0520">NAD</keyword>
<evidence type="ECO:0000256" key="5">
    <source>
        <dbReference type="PROSITE-ProRule" id="PRU10007"/>
    </source>
</evidence>
<dbReference type="EMBL" id="JAEAOA010000085">
    <property type="protein sequence ID" value="KAK3604985.1"/>
    <property type="molecule type" value="Genomic_DNA"/>
</dbReference>
<sequence length="698" mass="77427">MTIKELAKYLDDAALQRMEVSQISDTQTLTINEAYQVQTELLERRYKRGEKYIGIKMGMTSRAKMVQMNIFEMVWGRLTNAMIEEEGGNVELKKYIHPRVEPELCFLIKKDISHPLNALETMNYIEAVAPAMEIIDSRYKNFKFNHSDVVADNSSSSGLVLGTWFCKDTNFSNLGIAMEINGKITQIGSTATILGNPIRALVAASQLTLKYEHTIKANDFVLAGAATTADFIPPNAHVRLRMEGQESEVYSQAPDSDERDVDNAVQAAQRAFPTWSKTSLEKRYEILIKISQLIEKNKDELVALEINDTGKAYDIVSHVDIPRSSSNFRFFATGIMHFASESHHMPEGGLNYTMRDPIGVVACISPWNFPLYLFTWKIAPALAAGNTVIGKPSEVTPMTAFRFSQICQEAGLPAGVLNIIHGVGKKVGNAISEHKNIKAISFTGSTQTAKTIASIAAPMFKKISFELGGKNPNVIFADCNWDKMIATTLRSSFSNSGQVCLCGSRIFIQESIYEKFKTYFLDKVKNLKVGDPMDKETKFGSMVSKPHFDKVMGCIELAKKEGGKILAGGKQLKLTGRCANGYFIEPTVIEGLPQNCRTNNEEIFGPVVTLQPFKTEAEAVELANAVEYGLSATLWTQDVNRAHQVAAKLECGVVWVNDWMVRDLRTPFGGKKSSGVGKEGGWESLRFFTEPKNIYVGI</sequence>
<dbReference type="PROSITE" id="PS00687">
    <property type="entry name" value="ALDEHYDE_DEHYDR_GLU"/>
    <property type="match status" value="1"/>
</dbReference>
<dbReference type="Pfam" id="PF01557">
    <property type="entry name" value="FAA_hydrolase"/>
    <property type="match status" value="1"/>
</dbReference>
<dbReference type="FunFam" id="3.40.605.10:FF:000001">
    <property type="entry name" value="Aldehyde dehydrogenase 1"/>
    <property type="match status" value="1"/>
</dbReference>
<reference evidence="9" key="2">
    <citation type="journal article" date="2021" name="Genome Biol. Evol.">
        <title>Developing a high-quality reference genome for a parasitic bivalve with doubly uniparental inheritance (Bivalvia: Unionida).</title>
        <authorList>
            <person name="Smith C.H."/>
        </authorList>
    </citation>
    <scope>NUCLEOTIDE SEQUENCE</scope>
    <source>
        <strain evidence="9">CHS0354</strain>
        <tissue evidence="9">Mantle</tissue>
    </source>
</reference>
<dbReference type="Gene3D" id="3.40.605.10">
    <property type="entry name" value="Aldehyde Dehydrogenase, Chain A, domain 1"/>
    <property type="match status" value="1"/>
</dbReference>
<dbReference type="FunFam" id="3.40.309.10:FF:000012">
    <property type="entry name" value="Betaine aldehyde dehydrogenase"/>
    <property type="match status" value="1"/>
</dbReference>
<dbReference type="PROSITE" id="PS00070">
    <property type="entry name" value="ALDEHYDE_DEHYDR_CYS"/>
    <property type="match status" value="1"/>
</dbReference>
<dbReference type="InterPro" id="IPR016163">
    <property type="entry name" value="Ald_DH_C"/>
</dbReference>
<evidence type="ECO:0000259" key="7">
    <source>
        <dbReference type="Pfam" id="PF00171"/>
    </source>
</evidence>
<dbReference type="InterPro" id="IPR016162">
    <property type="entry name" value="Ald_DH_N"/>
</dbReference>
<dbReference type="PANTHER" id="PTHR43720:SF2">
    <property type="entry name" value="2-AMINOMUCONIC SEMIALDEHYDE DEHYDROGENASE"/>
    <property type="match status" value="1"/>
</dbReference>
<evidence type="ECO:0000256" key="2">
    <source>
        <dbReference type="ARBA" id="ARBA00010211"/>
    </source>
</evidence>
<gene>
    <name evidence="9" type="ORF">CHS0354_000650</name>
</gene>
<comment type="similarity">
    <text evidence="2">Belongs to the FAH family.</text>
</comment>
<evidence type="ECO:0000313" key="10">
    <source>
        <dbReference type="Proteomes" id="UP001195483"/>
    </source>
</evidence>
<name>A0AAE0T6Y4_9BIVA</name>
<protein>
    <recommendedName>
        <fullName evidence="11">Aldehyde dehydrogenase</fullName>
    </recommendedName>
</protein>
<evidence type="ECO:0000256" key="4">
    <source>
        <dbReference type="ARBA" id="ARBA00023027"/>
    </source>
</evidence>
<evidence type="ECO:0000259" key="8">
    <source>
        <dbReference type="Pfam" id="PF01557"/>
    </source>
</evidence>
<dbReference type="InterPro" id="IPR036663">
    <property type="entry name" value="Fumarylacetoacetase_C_sf"/>
</dbReference>
<dbReference type="PANTHER" id="PTHR43720">
    <property type="entry name" value="2-AMINOMUCONIC SEMIALDEHYDE DEHYDROGENASE"/>
    <property type="match status" value="1"/>
</dbReference>
<dbReference type="Pfam" id="PF00171">
    <property type="entry name" value="Aldedh"/>
    <property type="match status" value="1"/>
</dbReference>
<evidence type="ECO:0000256" key="3">
    <source>
        <dbReference type="ARBA" id="ARBA00023002"/>
    </source>
</evidence>
<organism evidence="9 10">
    <name type="scientific">Potamilus streckersoni</name>
    <dbReference type="NCBI Taxonomy" id="2493646"/>
    <lineage>
        <taxon>Eukaryota</taxon>
        <taxon>Metazoa</taxon>
        <taxon>Spiralia</taxon>
        <taxon>Lophotrochozoa</taxon>
        <taxon>Mollusca</taxon>
        <taxon>Bivalvia</taxon>
        <taxon>Autobranchia</taxon>
        <taxon>Heteroconchia</taxon>
        <taxon>Palaeoheterodonta</taxon>
        <taxon>Unionida</taxon>
        <taxon>Unionoidea</taxon>
        <taxon>Unionidae</taxon>
        <taxon>Ambleminae</taxon>
        <taxon>Lampsilini</taxon>
        <taxon>Potamilus</taxon>
    </lineage>
</organism>
<dbReference type="SUPFAM" id="SSF56529">
    <property type="entry name" value="FAH"/>
    <property type="match status" value="1"/>
</dbReference>
<dbReference type="CDD" id="cd07093">
    <property type="entry name" value="ALDH_F8_HMSADH"/>
    <property type="match status" value="1"/>
</dbReference>
<evidence type="ECO:0000313" key="9">
    <source>
        <dbReference type="EMBL" id="KAK3604985.1"/>
    </source>
</evidence>
<dbReference type="InterPro" id="IPR016160">
    <property type="entry name" value="Ald_DH_CS_CYS"/>
</dbReference>
<dbReference type="SUPFAM" id="SSF53720">
    <property type="entry name" value="ALDH-like"/>
    <property type="match status" value="1"/>
</dbReference>
<dbReference type="Proteomes" id="UP001195483">
    <property type="component" value="Unassembled WGS sequence"/>
</dbReference>
<evidence type="ECO:0000256" key="6">
    <source>
        <dbReference type="RuleBase" id="RU003345"/>
    </source>
</evidence>
<dbReference type="Gene3D" id="3.40.309.10">
    <property type="entry name" value="Aldehyde Dehydrogenase, Chain A, domain 2"/>
    <property type="match status" value="1"/>
</dbReference>
<feature type="domain" description="Fumarylacetoacetase-like C-terminal" evidence="8">
    <location>
        <begin position="72"/>
        <end position="244"/>
    </location>
</feature>
<comment type="similarity">
    <text evidence="1 6">Belongs to the aldehyde dehydrogenase family.</text>
</comment>
<comment type="caution">
    <text evidence="9">The sequence shown here is derived from an EMBL/GenBank/DDBJ whole genome shotgun (WGS) entry which is preliminary data.</text>
</comment>
<reference evidence="9" key="3">
    <citation type="submission" date="2023-05" db="EMBL/GenBank/DDBJ databases">
        <authorList>
            <person name="Smith C.H."/>
        </authorList>
    </citation>
    <scope>NUCLEOTIDE SEQUENCE</scope>
    <source>
        <strain evidence="9">CHS0354</strain>
        <tissue evidence="9">Mantle</tissue>
    </source>
</reference>
<evidence type="ECO:0008006" key="11">
    <source>
        <dbReference type="Google" id="ProtNLM"/>
    </source>
</evidence>
<feature type="active site" evidence="5">
    <location>
        <position position="466"/>
    </location>
</feature>
<dbReference type="InterPro" id="IPR015590">
    <property type="entry name" value="Aldehyde_DH_dom"/>
</dbReference>
<proteinExistence type="inferred from homology"/>
<dbReference type="GO" id="GO:0016620">
    <property type="term" value="F:oxidoreductase activity, acting on the aldehyde or oxo group of donors, NAD or NADP as acceptor"/>
    <property type="evidence" value="ECO:0007669"/>
    <property type="project" value="InterPro"/>
</dbReference>
<evidence type="ECO:0000256" key="1">
    <source>
        <dbReference type="ARBA" id="ARBA00009986"/>
    </source>
</evidence>
<accession>A0AAE0T6Y4</accession>